<gene>
    <name evidence="9" type="ORF">K1W69_22070</name>
</gene>
<comment type="subcellular location">
    <subcellularLocation>
        <location evidence="1 7">Cell membrane</location>
        <topology evidence="1 7">Multi-pass membrane protein</topology>
    </subcellularLocation>
</comment>
<keyword evidence="3" id="KW-1003">Cell membrane</keyword>
<evidence type="ECO:0000256" key="1">
    <source>
        <dbReference type="ARBA" id="ARBA00004651"/>
    </source>
</evidence>
<evidence type="ECO:0000256" key="2">
    <source>
        <dbReference type="ARBA" id="ARBA00022448"/>
    </source>
</evidence>
<comment type="similarity">
    <text evidence="7">Belongs to the binding-protein-dependent transport system permease family.</text>
</comment>
<protein>
    <submittedName>
        <fullName evidence="9">ABC transporter permease</fullName>
    </submittedName>
</protein>
<name>A0AAE2ZSV0_9HYPH</name>
<feature type="transmembrane region" description="Helical" evidence="7">
    <location>
        <begin position="234"/>
        <end position="253"/>
    </location>
</feature>
<keyword evidence="2 7" id="KW-0813">Transport</keyword>
<dbReference type="Gene3D" id="1.10.3720.10">
    <property type="entry name" value="MetI-like"/>
    <property type="match status" value="1"/>
</dbReference>
<keyword evidence="6 7" id="KW-0472">Membrane</keyword>
<dbReference type="Proteomes" id="UP001196509">
    <property type="component" value="Unassembled WGS sequence"/>
</dbReference>
<evidence type="ECO:0000256" key="6">
    <source>
        <dbReference type="ARBA" id="ARBA00023136"/>
    </source>
</evidence>
<feature type="transmembrane region" description="Helical" evidence="7">
    <location>
        <begin position="172"/>
        <end position="193"/>
    </location>
</feature>
<dbReference type="EMBL" id="JAICBX010000005">
    <property type="protein sequence ID" value="MBW8639898.1"/>
    <property type="molecule type" value="Genomic_DNA"/>
</dbReference>
<proteinExistence type="inferred from homology"/>
<dbReference type="PANTHER" id="PTHR30151">
    <property type="entry name" value="ALKANE SULFONATE ABC TRANSPORTER-RELATED, MEMBRANE SUBUNIT"/>
    <property type="match status" value="1"/>
</dbReference>
<dbReference type="CDD" id="cd06261">
    <property type="entry name" value="TM_PBP2"/>
    <property type="match status" value="1"/>
</dbReference>
<keyword evidence="4 7" id="KW-0812">Transmembrane</keyword>
<evidence type="ECO:0000256" key="4">
    <source>
        <dbReference type="ARBA" id="ARBA00022692"/>
    </source>
</evidence>
<keyword evidence="5 7" id="KW-1133">Transmembrane helix</keyword>
<feature type="transmembrane region" description="Helical" evidence="7">
    <location>
        <begin position="114"/>
        <end position="133"/>
    </location>
</feature>
<dbReference type="AlphaFoldDB" id="A0AAE2ZSV0"/>
<evidence type="ECO:0000256" key="7">
    <source>
        <dbReference type="RuleBase" id="RU363032"/>
    </source>
</evidence>
<feature type="transmembrane region" description="Helical" evidence="7">
    <location>
        <begin position="139"/>
        <end position="160"/>
    </location>
</feature>
<dbReference type="PROSITE" id="PS50928">
    <property type="entry name" value="ABC_TM1"/>
    <property type="match status" value="1"/>
</dbReference>
<feature type="transmembrane region" description="Helical" evidence="7">
    <location>
        <begin position="76"/>
        <end position="102"/>
    </location>
</feature>
<comment type="caution">
    <text evidence="9">The sequence shown here is derived from an EMBL/GenBank/DDBJ whole genome shotgun (WGS) entry which is preliminary data.</text>
</comment>
<sequence>MVVETTETTPPKTALLGRWIAGFWISFLSIVFGLIVWEIAARFFIDPFFLPPVSAIVAGAIELIERGLLFQHIAISLFRIITGFILGSLVAIPLGLIIGSYMPVRQIFDPYIHFLRFIPALALTTLFLVWFGVGEVSKILLVMYSTGFIVVINTATGVVTTHKNKKLAAETLGASTWQIFWFVTVPAAVPSMYVGMRLALAGSFLVIVAVEMLAAESGLGYLIWTSKLYFRIDWMFVGIFLLGFFGLLTDYAWKMLGRHWLRRYVRETANY</sequence>
<dbReference type="GO" id="GO:0055085">
    <property type="term" value="P:transmembrane transport"/>
    <property type="evidence" value="ECO:0007669"/>
    <property type="project" value="InterPro"/>
</dbReference>
<organism evidence="9 10">
    <name type="scientific">Flavimaribacter sediminis</name>
    <dbReference type="NCBI Taxonomy" id="2865987"/>
    <lineage>
        <taxon>Bacteria</taxon>
        <taxon>Pseudomonadati</taxon>
        <taxon>Pseudomonadota</taxon>
        <taxon>Alphaproteobacteria</taxon>
        <taxon>Hyphomicrobiales</taxon>
        <taxon>Rhizobiaceae</taxon>
        <taxon>Flavimaribacter</taxon>
    </lineage>
</organism>
<dbReference type="Pfam" id="PF00528">
    <property type="entry name" value="BPD_transp_1"/>
    <property type="match status" value="1"/>
</dbReference>
<evidence type="ECO:0000256" key="5">
    <source>
        <dbReference type="ARBA" id="ARBA00022989"/>
    </source>
</evidence>
<reference evidence="9" key="1">
    <citation type="submission" date="2021-08" db="EMBL/GenBank/DDBJ databases">
        <title>Hoeflea bacterium WL0058 sp. nov., isolated from the sediment.</title>
        <authorList>
            <person name="Wang L."/>
            <person name="Zhang D."/>
        </authorList>
    </citation>
    <scope>NUCLEOTIDE SEQUENCE</scope>
    <source>
        <strain evidence="9">WL0058</strain>
    </source>
</reference>
<feature type="transmembrane region" description="Helical" evidence="7">
    <location>
        <begin position="199"/>
        <end position="222"/>
    </location>
</feature>
<feature type="transmembrane region" description="Helical" evidence="7">
    <location>
        <begin position="16"/>
        <end position="37"/>
    </location>
</feature>
<keyword evidence="10" id="KW-1185">Reference proteome</keyword>
<dbReference type="GO" id="GO:0005886">
    <property type="term" value="C:plasma membrane"/>
    <property type="evidence" value="ECO:0007669"/>
    <property type="project" value="UniProtKB-SubCell"/>
</dbReference>
<dbReference type="PANTHER" id="PTHR30151:SF0">
    <property type="entry name" value="ABC TRANSPORTER PERMEASE PROTEIN MJ0413-RELATED"/>
    <property type="match status" value="1"/>
</dbReference>
<dbReference type="SUPFAM" id="SSF161098">
    <property type="entry name" value="MetI-like"/>
    <property type="match status" value="1"/>
</dbReference>
<evidence type="ECO:0000259" key="8">
    <source>
        <dbReference type="PROSITE" id="PS50928"/>
    </source>
</evidence>
<accession>A0AAE2ZSV0</accession>
<evidence type="ECO:0000313" key="10">
    <source>
        <dbReference type="Proteomes" id="UP001196509"/>
    </source>
</evidence>
<dbReference type="RefSeq" id="WP_220230635.1">
    <property type="nucleotide sequence ID" value="NZ_JAICBX010000005.1"/>
</dbReference>
<feature type="domain" description="ABC transmembrane type-1" evidence="8">
    <location>
        <begin position="73"/>
        <end position="257"/>
    </location>
</feature>
<evidence type="ECO:0000256" key="3">
    <source>
        <dbReference type="ARBA" id="ARBA00022475"/>
    </source>
</evidence>
<dbReference type="InterPro" id="IPR000515">
    <property type="entry name" value="MetI-like"/>
</dbReference>
<dbReference type="InterPro" id="IPR035906">
    <property type="entry name" value="MetI-like_sf"/>
</dbReference>
<evidence type="ECO:0000313" key="9">
    <source>
        <dbReference type="EMBL" id="MBW8639898.1"/>
    </source>
</evidence>